<evidence type="ECO:0000313" key="17">
    <source>
        <dbReference type="Proteomes" id="UP000825935"/>
    </source>
</evidence>
<dbReference type="GO" id="GO:0052716">
    <property type="term" value="F:hydroquinone:oxygen oxidoreductase activity"/>
    <property type="evidence" value="ECO:0007669"/>
    <property type="project" value="UniProtKB-EC"/>
</dbReference>
<dbReference type="InterPro" id="IPR045087">
    <property type="entry name" value="Cu-oxidase_fam"/>
</dbReference>
<dbReference type="Proteomes" id="UP000825935">
    <property type="component" value="Chromosome 4"/>
</dbReference>
<evidence type="ECO:0000256" key="11">
    <source>
        <dbReference type="ARBA" id="ARBA00023185"/>
    </source>
</evidence>
<dbReference type="InterPro" id="IPR017761">
    <property type="entry name" value="Laccase"/>
</dbReference>
<keyword evidence="8 12" id="KW-0677">Repeat</keyword>
<dbReference type="InterPro" id="IPR001117">
    <property type="entry name" value="Cu-oxidase_2nd"/>
</dbReference>
<keyword evidence="7 12" id="KW-0479">Metal-binding</keyword>
<evidence type="ECO:0000256" key="5">
    <source>
        <dbReference type="ARBA" id="ARBA00022523"/>
    </source>
</evidence>
<reference evidence="16" key="1">
    <citation type="submission" date="2021-08" db="EMBL/GenBank/DDBJ databases">
        <title>WGS assembly of Ceratopteris richardii.</title>
        <authorList>
            <person name="Marchant D.B."/>
            <person name="Chen G."/>
            <person name="Jenkins J."/>
            <person name="Shu S."/>
            <person name="Leebens-Mack J."/>
            <person name="Grimwood J."/>
            <person name="Schmutz J."/>
            <person name="Soltis P."/>
            <person name="Soltis D."/>
            <person name="Chen Z.-H."/>
        </authorList>
    </citation>
    <scope>NUCLEOTIDE SEQUENCE</scope>
    <source>
        <strain evidence="16">Whitten #5841</strain>
        <tissue evidence="16">Leaf</tissue>
    </source>
</reference>
<keyword evidence="6 12" id="KW-0964">Secreted</keyword>
<dbReference type="PANTHER" id="PTHR11709:SF417">
    <property type="entry name" value="LACCASE-17"/>
    <property type="match status" value="1"/>
</dbReference>
<evidence type="ECO:0000256" key="8">
    <source>
        <dbReference type="ARBA" id="ARBA00022737"/>
    </source>
</evidence>
<comment type="similarity">
    <text evidence="3 12">Belongs to the multicopper oxidase family.</text>
</comment>
<dbReference type="CDD" id="cd13897">
    <property type="entry name" value="CuRO_3_LCC_plant"/>
    <property type="match status" value="1"/>
</dbReference>
<dbReference type="InterPro" id="IPR034289">
    <property type="entry name" value="CuRO_3_LCC"/>
</dbReference>
<dbReference type="NCBIfam" id="TIGR03389">
    <property type="entry name" value="laccase"/>
    <property type="match status" value="1"/>
</dbReference>
<dbReference type="EMBL" id="CM035409">
    <property type="protein sequence ID" value="KAH7439378.1"/>
    <property type="molecule type" value="Genomic_DNA"/>
</dbReference>
<keyword evidence="11 12" id="KW-0439">Lignin degradation</keyword>
<organism evidence="16 17">
    <name type="scientific">Ceratopteris richardii</name>
    <name type="common">Triangle waterfern</name>
    <dbReference type="NCBI Taxonomy" id="49495"/>
    <lineage>
        <taxon>Eukaryota</taxon>
        <taxon>Viridiplantae</taxon>
        <taxon>Streptophyta</taxon>
        <taxon>Embryophyta</taxon>
        <taxon>Tracheophyta</taxon>
        <taxon>Polypodiopsida</taxon>
        <taxon>Polypodiidae</taxon>
        <taxon>Polypodiales</taxon>
        <taxon>Pteridineae</taxon>
        <taxon>Pteridaceae</taxon>
        <taxon>Parkerioideae</taxon>
        <taxon>Ceratopteris</taxon>
    </lineage>
</organism>
<dbReference type="PROSITE" id="PS00080">
    <property type="entry name" value="MULTICOPPER_OXIDASE2"/>
    <property type="match status" value="1"/>
</dbReference>
<keyword evidence="17" id="KW-1185">Reference proteome</keyword>
<accession>A0A8T2UXC5</accession>
<dbReference type="FunFam" id="2.60.40.420:FF:000049">
    <property type="entry name" value="Laccase"/>
    <property type="match status" value="1"/>
</dbReference>
<dbReference type="GO" id="GO:0005507">
    <property type="term" value="F:copper ion binding"/>
    <property type="evidence" value="ECO:0007669"/>
    <property type="project" value="InterPro"/>
</dbReference>
<dbReference type="InterPro" id="IPR008972">
    <property type="entry name" value="Cupredoxin"/>
</dbReference>
<evidence type="ECO:0000256" key="7">
    <source>
        <dbReference type="ARBA" id="ARBA00022723"/>
    </source>
</evidence>
<feature type="domain" description="Plastocyanin-like" evidence="15">
    <location>
        <begin position="61"/>
        <end position="176"/>
    </location>
</feature>
<evidence type="ECO:0000259" key="15">
    <source>
        <dbReference type="Pfam" id="PF07732"/>
    </source>
</evidence>
<evidence type="ECO:0000256" key="4">
    <source>
        <dbReference type="ARBA" id="ARBA00012297"/>
    </source>
</evidence>
<dbReference type="Pfam" id="PF07731">
    <property type="entry name" value="Cu-oxidase_2"/>
    <property type="match status" value="1"/>
</dbReference>
<protein>
    <recommendedName>
        <fullName evidence="4 12">Laccase</fullName>
        <ecNumber evidence="4 12">1.10.3.2</ecNumber>
    </recommendedName>
    <alternativeName>
        <fullName evidence="12">Benzenediol:oxygen oxidoreductase</fullName>
    </alternativeName>
    <alternativeName>
        <fullName evidence="12">Diphenol oxidase</fullName>
    </alternativeName>
    <alternativeName>
        <fullName evidence="12">Urishiol oxidase</fullName>
    </alternativeName>
</protein>
<comment type="subcellular location">
    <subcellularLocation>
        <location evidence="2 12">Secreted</location>
        <location evidence="2 12">Extracellular space</location>
        <location evidence="2 12">Apoplast</location>
    </subcellularLocation>
</comment>
<dbReference type="PROSITE" id="PS00079">
    <property type="entry name" value="MULTICOPPER_OXIDASE1"/>
    <property type="match status" value="1"/>
</dbReference>
<comment type="caution">
    <text evidence="16">The sequence shown here is derived from an EMBL/GenBank/DDBJ whole genome shotgun (WGS) entry which is preliminary data.</text>
</comment>
<keyword evidence="9 12" id="KW-0560">Oxidoreductase</keyword>
<evidence type="ECO:0000256" key="9">
    <source>
        <dbReference type="ARBA" id="ARBA00023002"/>
    </source>
</evidence>
<evidence type="ECO:0000256" key="6">
    <source>
        <dbReference type="ARBA" id="ARBA00022525"/>
    </source>
</evidence>
<feature type="domain" description="Plastocyanin-like" evidence="13">
    <location>
        <begin position="188"/>
        <end position="340"/>
    </location>
</feature>
<comment type="cofactor">
    <cofactor evidence="12">
        <name>Cu cation</name>
        <dbReference type="ChEBI" id="CHEBI:23378"/>
    </cofactor>
    <text evidence="12">Binds 4 Cu cations per monomer.</text>
</comment>
<evidence type="ECO:0000259" key="13">
    <source>
        <dbReference type="Pfam" id="PF00394"/>
    </source>
</evidence>
<dbReference type="GO" id="GO:0046274">
    <property type="term" value="P:lignin catabolic process"/>
    <property type="evidence" value="ECO:0007669"/>
    <property type="project" value="UniProtKB-KW"/>
</dbReference>
<sequence length="606" mass="67027">MAFLFPALLLGHHVLMTNALLMQLLLLLMARPPNELLMLLPAEAAIDKSSANSISYFDFHVNYTYFTHLCHHKRIVTVNNQFPGPPIIVNEGDRVIVNVTNHLPNQNITIHWHGVRQFRSAWFDGPAYITQCPIMPGHSFLYNFTIANQRGTLFWHAHINWMRSTVHGPIIIRPKKRYGYPFPKPSKEIPIVLSEWWNSDTEAVINEAMQTGGGPNVSDAYTINGYPGSMYNCSNTDMFKIKVKQGHTYLLRIINAALNGDLFLRIAGHNLTVVEVDASYTKPFEGNTILIAPGQTMNVLFTADQALGTYALAVRAYTSAGPKVPFDSSTAMAMVEYEGSSKSFTPVMPVLPAYNDTYLADSFSASLRSLNSAGSPALVPKNIDRHLLFTVGMAVKPCPGQGNCQGPAGGRFASSMNNISFVFPKTALLQSFFVPQASSYKIVNGSGSTAKFHTDFPDQPTMMFDFTGSSQPTNLAPKEGTRLSWIPFNASVEIVLQDTSILGTENHPIHLHGYNFFVVGYGVGNFDNKTDPQRFNLVDPPERNTIGVPKGGWIALRFRADNPGVWLMHCHLEIHTSWGLGMAFLVTNGVEEKDSLEPPPNYLPVC</sequence>
<dbReference type="CDD" id="cd13849">
    <property type="entry name" value="CuRO_1_LCC_plant"/>
    <property type="match status" value="1"/>
</dbReference>
<feature type="domain" description="Plastocyanin-like" evidence="14">
    <location>
        <begin position="456"/>
        <end position="588"/>
    </location>
</feature>
<dbReference type="EC" id="1.10.3.2" evidence="4 12"/>
<keyword evidence="10 12" id="KW-0186">Copper</keyword>
<evidence type="ECO:0000256" key="3">
    <source>
        <dbReference type="ARBA" id="ARBA00010609"/>
    </source>
</evidence>
<name>A0A8T2UXC5_CERRI</name>
<evidence type="ECO:0000256" key="2">
    <source>
        <dbReference type="ARBA" id="ARBA00004271"/>
    </source>
</evidence>
<dbReference type="SUPFAM" id="SSF49503">
    <property type="entry name" value="Cupredoxins"/>
    <property type="match status" value="3"/>
</dbReference>
<dbReference type="InterPro" id="IPR002355">
    <property type="entry name" value="Cu_oxidase_Cu_BS"/>
</dbReference>
<dbReference type="Pfam" id="PF07732">
    <property type="entry name" value="Cu-oxidase_3"/>
    <property type="match status" value="1"/>
</dbReference>
<dbReference type="InterPro" id="IPR033138">
    <property type="entry name" value="Cu_oxidase_CS"/>
</dbReference>
<evidence type="ECO:0000313" key="16">
    <source>
        <dbReference type="EMBL" id="KAH7439378.1"/>
    </source>
</evidence>
<dbReference type="InterPro" id="IPR034288">
    <property type="entry name" value="CuRO_1_LCC"/>
</dbReference>
<evidence type="ECO:0000259" key="14">
    <source>
        <dbReference type="Pfam" id="PF07731"/>
    </source>
</evidence>
<dbReference type="GO" id="GO:0048046">
    <property type="term" value="C:apoplast"/>
    <property type="evidence" value="ECO:0007669"/>
    <property type="project" value="UniProtKB-SubCell"/>
</dbReference>
<dbReference type="OrthoDB" id="2121828at2759"/>
<dbReference type="InterPro" id="IPR011706">
    <property type="entry name" value="Cu-oxidase_C"/>
</dbReference>
<comment type="function">
    <text evidence="12">Lignin degradation and detoxification of lignin-derived products.</text>
</comment>
<comment type="catalytic activity">
    <reaction evidence="1 12">
        <text>4 hydroquinone + O2 = 4 benzosemiquinone + 2 H2O</text>
        <dbReference type="Rhea" id="RHEA:11276"/>
        <dbReference type="ChEBI" id="CHEBI:15377"/>
        <dbReference type="ChEBI" id="CHEBI:15379"/>
        <dbReference type="ChEBI" id="CHEBI:17594"/>
        <dbReference type="ChEBI" id="CHEBI:17977"/>
        <dbReference type="EC" id="1.10.3.2"/>
    </reaction>
</comment>
<proteinExistence type="inferred from homology"/>
<keyword evidence="5 12" id="KW-0052">Apoplast</keyword>
<dbReference type="InterPro" id="IPR034285">
    <property type="entry name" value="CuRO_2_LCC"/>
</dbReference>
<dbReference type="Pfam" id="PF00394">
    <property type="entry name" value="Cu-oxidase"/>
    <property type="match status" value="1"/>
</dbReference>
<dbReference type="CDD" id="cd13875">
    <property type="entry name" value="CuRO_2_LCC_plant"/>
    <property type="match status" value="1"/>
</dbReference>
<gene>
    <name evidence="16" type="ORF">KP509_04G058500</name>
</gene>
<evidence type="ECO:0000256" key="1">
    <source>
        <dbReference type="ARBA" id="ARBA00000349"/>
    </source>
</evidence>
<dbReference type="OMA" id="MSCEPNF"/>
<evidence type="ECO:0000256" key="10">
    <source>
        <dbReference type="ARBA" id="ARBA00023008"/>
    </source>
</evidence>
<dbReference type="AlphaFoldDB" id="A0A8T2UXC5"/>
<dbReference type="Gene3D" id="2.60.40.420">
    <property type="entry name" value="Cupredoxins - blue copper proteins"/>
    <property type="match status" value="3"/>
</dbReference>
<dbReference type="InterPro" id="IPR011707">
    <property type="entry name" value="Cu-oxidase-like_N"/>
</dbReference>
<dbReference type="PANTHER" id="PTHR11709">
    <property type="entry name" value="MULTI-COPPER OXIDASE"/>
    <property type="match status" value="1"/>
</dbReference>
<evidence type="ECO:0000256" key="12">
    <source>
        <dbReference type="RuleBase" id="RU361119"/>
    </source>
</evidence>